<dbReference type="Pfam" id="PF07969">
    <property type="entry name" value="Amidohydro_3"/>
    <property type="match status" value="1"/>
</dbReference>
<proteinExistence type="predicted"/>
<feature type="domain" description="Amidohydrolase 3" evidence="1">
    <location>
        <begin position="53"/>
        <end position="539"/>
    </location>
</feature>
<dbReference type="CDD" id="cd01300">
    <property type="entry name" value="YtcJ_like"/>
    <property type="match status" value="1"/>
</dbReference>
<dbReference type="InterPro" id="IPR032466">
    <property type="entry name" value="Metal_Hydrolase"/>
</dbReference>
<dbReference type="Gene3D" id="3.20.20.140">
    <property type="entry name" value="Metal-dependent hydrolases"/>
    <property type="match status" value="1"/>
</dbReference>
<dbReference type="InterPro" id="IPR033932">
    <property type="entry name" value="YtcJ-like"/>
</dbReference>
<protein>
    <submittedName>
        <fullName evidence="2">Amidohydrolase</fullName>
    </submittedName>
</protein>
<evidence type="ECO:0000313" key="2">
    <source>
        <dbReference type="EMBL" id="GIN22269.1"/>
    </source>
</evidence>
<dbReference type="PANTHER" id="PTHR22642:SF2">
    <property type="entry name" value="PROTEIN LONG AFTER FAR-RED 3"/>
    <property type="match status" value="1"/>
</dbReference>
<gene>
    <name evidence="2" type="ORF">J1TS3_34030</name>
</gene>
<name>A0ABQ4K970_9BACI</name>
<dbReference type="SUPFAM" id="SSF51338">
    <property type="entry name" value="Composite domain of metallo-dependent hydrolases"/>
    <property type="match status" value="1"/>
</dbReference>
<sequence>MHEEFKIFYGGTILTMDEKEKVEAVAVRGDQIIFAGSLKACEEAVSGHEVEKIDLEGRCLMPGFIDPHAHLMMLGMCHTWIDLSYPKVKSIDDIVMELSKFKDTLKDGGIIRGFGFDQRNLAEKRYPTADDLDRVTTDFPVQIMHVSGHSNVVNHYFLKQLGVDEHTGDPEGGVIGRDENGVPNGQLYDSANDFFAKNAGVVIGNNGPNIHMPDTPDNLLTLVKVGQEQCLAAGVTTINDPQVTKQELETFESSRKNGLLKMRIIMSFLSTYLDKLIDLGFRSGFGDDQLSIGSIKFYADGSLNSGTAYLSSGYSDSKRTQGYLYHSPDEFKEMFVKAHKQGFQTITHAQGDGAIQVVIDSVRESQKQLLREDIRHRIEHCGLPSKEQINDLADLKIWPVPQPQHVYQFAEGVVRAVGDHGINYSPYGWFKEKNIPIVLSSDAPVAPPNPILAVYAAVTRNTLQGNVIGAEHRISLTEALKGYTIEAAKAIHKENIIGSVEEGKLADFVVLEKDPYEVEINELKNIDVCETWISGEKVYAKEEMQEGVVSK</sequence>
<dbReference type="EMBL" id="BOQT01000015">
    <property type="protein sequence ID" value="GIN22269.1"/>
    <property type="molecule type" value="Genomic_DNA"/>
</dbReference>
<accession>A0ABQ4K970</accession>
<evidence type="ECO:0000259" key="1">
    <source>
        <dbReference type="Pfam" id="PF07969"/>
    </source>
</evidence>
<dbReference type="RefSeq" id="WP_018708223.1">
    <property type="nucleotide sequence ID" value="NZ_BOQT01000015.1"/>
</dbReference>
<dbReference type="SUPFAM" id="SSF51556">
    <property type="entry name" value="Metallo-dependent hydrolases"/>
    <property type="match status" value="1"/>
</dbReference>
<comment type="caution">
    <text evidence="2">The sequence shown here is derived from an EMBL/GenBank/DDBJ whole genome shotgun (WGS) entry which is preliminary data.</text>
</comment>
<dbReference type="InterPro" id="IPR011059">
    <property type="entry name" value="Metal-dep_hydrolase_composite"/>
</dbReference>
<evidence type="ECO:0000313" key="3">
    <source>
        <dbReference type="Proteomes" id="UP000680279"/>
    </source>
</evidence>
<keyword evidence="3" id="KW-1185">Reference proteome</keyword>
<dbReference type="InterPro" id="IPR013108">
    <property type="entry name" value="Amidohydro_3"/>
</dbReference>
<reference evidence="2 3" key="1">
    <citation type="submission" date="2021-03" db="EMBL/GenBank/DDBJ databases">
        <title>Antimicrobial resistance genes in bacteria isolated from Japanese honey, and their potential for conferring macrolide and lincosamide resistance in the American foulbrood pathogen Paenibacillus larvae.</title>
        <authorList>
            <person name="Okamoto M."/>
            <person name="Kumagai M."/>
            <person name="Kanamori H."/>
            <person name="Takamatsu D."/>
        </authorList>
    </citation>
    <scope>NUCLEOTIDE SEQUENCE [LARGE SCALE GENOMIC DNA]</scope>
    <source>
        <strain evidence="2 3">J1TS3</strain>
    </source>
</reference>
<dbReference type="Proteomes" id="UP000680279">
    <property type="component" value="Unassembled WGS sequence"/>
</dbReference>
<dbReference type="Gene3D" id="2.30.40.10">
    <property type="entry name" value="Urease, subunit C, domain 1"/>
    <property type="match status" value="1"/>
</dbReference>
<dbReference type="PANTHER" id="PTHR22642">
    <property type="entry name" value="IMIDAZOLONEPROPIONASE"/>
    <property type="match status" value="1"/>
</dbReference>
<dbReference type="Gene3D" id="3.10.310.70">
    <property type="match status" value="1"/>
</dbReference>
<organism evidence="2 3">
    <name type="scientific">Siminovitchia fordii</name>
    <dbReference type="NCBI Taxonomy" id="254759"/>
    <lineage>
        <taxon>Bacteria</taxon>
        <taxon>Bacillati</taxon>
        <taxon>Bacillota</taxon>
        <taxon>Bacilli</taxon>
        <taxon>Bacillales</taxon>
        <taxon>Bacillaceae</taxon>
        <taxon>Siminovitchia</taxon>
    </lineage>
</organism>